<gene>
    <name evidence="4" type="ORF">MB84_20630</name>
</gene>
<dbReference type="InterPro" id="IPR009057">
    <property type="entry name" value="Homeodomain-like_sf"/>
</dbReference>
<protein>
    <submittedName>
        <fullName evidence="4">AraC family transcriptional regulator</fullName>
    </submittedName>
</protein>
<dbReference type="Gene3D" id="1.10.10.60">
    <property type="entry name" value="Homeodomain-like"/>
    <property type="match status" value="2"/>
</dbReference>
<dbReference type="GO" id="GO:0043565">
    <property type="term" value="F:sequence-specific DNA binding"/>
    <property type="evidence" value="ECO:0007669"/>
    <property type="project" value="InterPro"/>
</dbReference>
<reference evidence="4" key="1">
    <citation type="submission" date="2016-06" db="EMBL/GenBank/DDBJ databases">
        <title>Pandoraea oxalativorans DSM 23570 Genome Sequencing.</title>
        <authorList>
            <person name="Ee R."/>
            <person name="Lim Y.-L."/>
            <person name="Yong D."/>
            <person name="Yin W.-F."/>
            <person name="Chan K.-G."/>
        </authorList>
    </citation>
    <scope>NUCLEOTIDE SEQUENCE</scope>
    <source>
        <strain evidence="4">DSM 23570</strain>
    </source>
</reference>
<dbReference type="RefSeq" id="WP_046292496.1">
    <property type="nucleotide sequence ID" value="NZ_CP011253.3"/>
</dbReference>
<dbReference type="PATRIC" id="fig|573737.6.peg.5114"/>
<evidence type="ECO:0000313" key="5">
    <source>
        <dbReference type="Proteomes" id="UP000035050"/>
    </source>
</evidence>
<feature type="domain" description="HTH araC/xylS-type" evidence="3">
    <location>
        <begin position="190"/>
        <end position="288"/>
    </location>
</feature>
<dbReference type="KEGG" id="pox:MB84_20630"/>
<dbReference type="Pfam" id="PF06719">
    <property type="entry name" value="AraC_N"/>
    <property type="match status" value="1"/>
</dbReference>
<dbReference type="PROSITE" id="PS01124">
    <property type="entry name" value="HTH_ARAC_FAMILY_2"/>
    <property type="match status" value="1"/>
</dbReference>
<dbReference type="SMART" id="SM00342">
    <property type="entry name" value="HTH_ARAC"/>
    <property type="match status" value="1"/>
</dbReference>
<sequence length="296" mass="32387">MTHSLPDLVRRYAEAHAGPNGVAQTPIEGLVVIRATEPSGIDYAISHPLACLVVQGSKRVTVGTQTFDFSAGDSLLITSDIPTVSQITRASAAAPYYSLVLDLNRRTLAELAVEMKLGPPPPGAHVQVEPTDTEVRDAALRLLRLTDRPAALPVLQSQLLREIHYWLLVGKHGPVIRQLSLPDSQAQRLARAIALLRSAFAQPLPVERLASEAGMSVSSFYQHFRAATSLSPLQFQKQLRLIEARQLMTSDGMSASTAAFTVGYESVQQFTREYRRMFGLPPAQDAEATRRAYCCQ</sequence>
<dbReference type="AlphaFoldDB" id="A0A0E3YEK3"/>
<dbReference type="Pfam" id="PF12833">
    <property type="entry name" value="HTH_18"/>
    <property type="match status" value="1"/>
</dbReference>
<organism evidence="4 5">
    <name type="scientific">Pandoraea oxalativorans</name>
    <dbReference type="NCBI Taxonomy" id="573737"/>
    <lineage>
        <taxon>Bacteria</taxon>
        <taxon>Pseudomonadati</taxon>
        <taxon>Pseudomonadota</taxon>
        <taxon>Betaproteobacteria</taxon>
        <taxon>Burkholderiales</taxon>
        <taxon>Burkholderiaceae</taxon>
        <taxon>Pandoraea</taxon>
    </lineage>
</organism>
<evidence type="ECO:0000256" key="1">
    <source>
        <dbReference type="ARBA" id="ARBA00023015"/>
    </source>
</evidence>
<keyword evidence="5" id="KW-1185">Reference proteome</keyword>
<evidence type="ECO:0000256" key="2">
    <source>
        <dbReference type="ARBA" id="ARBA00023163"/>
    </source>
</evidence>
<proteinExistence type="predicted"/>
<dbReference type="EMBL" id="CP011253">
    <property type="protein sequence ID" value="AKC71352.1"/>
    <property type="molecule type" value="Genomic_DNA"/>
</dbReference>
<dbReference type="PANTHER" id="PTHR43436">
    <property type="entry name" value="ARAC-FAMILY TRANSCRIPTIONAL REGULATOR"/>
    <property type="match status" value="1"/>
</dbReference>
<dbReference type="InterPro" id="IPR018060">
    <property type="entry name" value="HTH_AraC"/>
</dbReference>
<dbReference type="PANTHER" id="PTHR43436:SF1">
    <property type="entry name" value="TRANSCRIPTIONAL REGULATORY PROTEIN"/>
    <property type="match status" value="1"/>
</dbReference>
<dbReference type="HOGENOM" id="CLU_000445_100_0_4"/>
<accession>A0A0E3YEK3</accession>
<dbReference type="OrthoDB" id="34150at2"/>
<dbReference type="GO" id="GO:0003700">
    <property type="term" value="F:DNA-binding transcription factor activity"/>
    <property type="evidence" value="ECO:0007669"/>
    <property type="project" value="InterPro"/>
</dbReference>
<evidence type="ECO:0000313" key="4">
    <source>
        <dbReference type="EMBL" id="AKC71352.1"/>
    </source>
</evidence>
<name>A0A0E3YEK3_9BURK</name>
<evidence type="ECO:0000259" key="3">
    <source>
        <dbReference type="PROSITE" id="PS01124"/>
    </source>
</evidence>
<dbReference type="Proteomes" id="UP000035050">
    <property type="component" value="Chromosome"/>
</dbReference>
<dbReference type="SUPFAM" id="SSF46689">
    <property type="entry name" value="Homeodomain-like"/>
    <property type="match status" value="2"/>
</dbReference>
<dbReference type="InterPro" id="IPR009594">
    <property type="entry name" value="Tscrpt_reg_HTH_AraC_N"/>
</dbReference>
<keyword evidence="2" id="KW-0804">Transcription</keyword>
<keyword evidence="1" id="KW-0805">Transcription regulation</keyword>